<feature type="domain" description="Vacuolar protein sorting-associated protein 13 VPS13 adaptor binding" evidence="2">
    <location>
        <begin position="12"/>
        <end position="187"/>
    </location>
</feature>
<dbReference type="PANTHER" id="PTHR16166">
    <property type="entry name" value="VACUOLAR PROTEIN SORTING-ASSOCIATED PROTEIN VPS13"/>
    <property type="match status" value="1"/>
</dbReference>
<feature type="domain" description="Intermembrane lipid transfer protein VPS13-like C-terminal" evidence="3">
    <location>
        <begin position="791"/>
        <end position="889"/>
    </location>
</feature>
<dbReference type="AlphaFoldDB" id="A0A158PAL6"/>
<comment type="similarity">
    <text evidence="1">Belongs to the VPS13 family.</text>
</comment>
<evidence type="ECO:0000259" key="3">
    <source>
        <dbReference type="Pfam" id="PF25037"/>
    </source>
</evidence>
<reference evidence="5" key="2">
    <citation type="submission" date="2016-04" db="UniProtKB">
        <authorList>
            <consortium name="WormBaseParasite"/>
        </authorList>
    </citation>
    <scope>IDENTIFICATION</scope>
</reference>
<proteinExistence type="inferred from homology"/>
<dbReference type="PANTHER" id="PTHR16166:SF93">
    <property type="entry name" value="INTERMEMBRANE LIPID TRANSFER PROTEIN VPS13"/>
    <property type="match status" value="1"/>
</dbReference>
<accession>A0A158PAL6</accession>
<dbReference type="Pfam" id="PF25036">
    <property type="entry name" value="VPS13_VAB"/>
    <property type="match status" value="1"/>
</dbReference>
<dbReference type="STRING" id="6313.A0A158PAL6"/>
<dbReference type="WBParaSite" id="ACAC_0000966001-mRNA-1">
    <property type="protein sequence ID" value="ACAC_0000966001-mRNA-1"/>
    <property type="gene ID" value="ACAC_0000966001"/>
</dbReference>
<dbReference type="InterPro" id="IPR056748">
    <property type="entry name" value="VPS13-like_C"/>
</dbReference>
<dbReference type="Proteomes" id="UP000035642">
    <property type="component" value="Unassembled WGS sequence"/>
</dbReference>
<dbReference type="InterPro" id="IPR009543">
    <property type="entry name" value="VPS13_VAB"/>
</dbReference>
<keyword evidence="4" id="KW-1185">Reference proteome</keyword>
<evidence type="ECO:0000259" key="2">
    <source>
        <dbReference type="Pfam" id="PF25036"/>
    </source>
</evidence>
<dbReference type="GO" id="GO:0045053">
    <property type="term" value="P:protein retention in Golgi apparatus"/>
    <property type="evidence" value="ECO:0007669"/>
    <property type="project" value="TreeGrafter"/>
</dbReference>
<sequence length="996" mass="112634">LQSRVLVEHAVAWSEEFPLDTVGNPARIICKGRDRDYELTVNIKLCQSGLTKIVTFCPFYLVSNLGKWDIQVKEYGKDEWIDCVGIWPQQRAKRKLLCARYTGQQEESLSFPITENFESLCQINNEYIGIEACVSTSESSVAIHLTPFKNGMAPACIMNNLKIPVSFGQKGHKMQTVGSNEMMYFTWSSVVEDRLLIFTVGDYTGEDMLNQNRLVDLQIDQNARKFAYLANFLIGRQRFLLFTMDLDIARAAYGSWETDTVNMQVELALQGVGLSLVDNSIGKELLYIGISSSDILWEEEVRKGRFKPFTVKYMQTLEEKYQEYLVEPKNEFQQVQQYEVSFANMIMKKKKNKEVKIRRIFEKGIWANYGTSAERTRLHLKVNHLQIDNQLGTCVFPRVLTNIPPPKSVIVDNAPKPFIELSLLQRKSEYSSIAEIEYARALVQEFAVQIDQGLINAIMALFASEIKKEPYGKQLFLSDMETALVRLEDTAKQYRSNQPRSFYNDLHISPLMIHLSFSQGGTAGGDGSAPIMPIESEFFKVLFQSIGVSITELQDVVFKYVTLDFSYADEIPPMQHSRLAYFERNKVFYGSDQLNAEIVSHYTMQALRQMYVLVLGLDIIGNPFGLVRDLSAGVEDLFYQPFQGLIQGPEEFATGVALGVQSMFGHAVGGAAGAVGRITGTVGKGVAALTFDQEYQRKRQEDLNRRPQSFSEGMARGVKGLGTGLVSGITGIVMKPIEGAKQEGGVGFVKGIGKGLIGAVTRPVSGVVDFASSTMHSVRTVAGADKEAGALRPPRVILSDHIVRPFSFHEALGFKIFNDVDRGELAETDNFVTYIQVTDKIVLLVTNMQLVLAKRTDLVGTWATEWKAEYLEIEEPVILEDGVKVMYKVRPLSFSSLYFTLPTIQLTTANHLNDEILIFSCQSFYRHSTFLKSIFFPFYNFRKRNVVFWDLARQKERLSRSLMLRYVFCWYVTHRDHNNVLNLFKLCGCMKEDISL</sequence>
<evidence type="ECO:0000313" key="4">
    <source>
        <dbReference type="Proteomes" id="UP000035642"/>
    </source>
</evidence>
<dbReference type="GO" id="GO:0006623">
    <property type="term" value="P:protein targeting to vacuole"/>
    <property type="evidence" value="ECO:0007669"/>
    <property type="project" value="TreeGrafter"/>
</dbReference>
<name>A0A158PAL6_ANGCA</name>
<dbReference type="Pfam" id="PF25037">
    <property type="entry name" value="VPS13_C"/>
    <property type="match status" value="1"/>
</dbReference>
<reference evidence="4" key="1">
    <citation type="submission" date="2012-09" db="EMBL/GenBank/DDBJ databases">
        <authorList>
            <person name="Martin A.A."/>
        </authorList>
    </citation>
    <scope>NUCLEOTIDE SEQUENCE</scope>
</reference>
<evidence type="ECO:0000313" key="5">
    <source>
        <dbReference type="WBParaSite" id="ACAC_0000966001-mRNA-1"/>
    </source>
</evidence>
<evidence type="ECO:0000256" key="1">
    <source>
        <dbReference type="ARBA" id="ARBA00006545"/>
    </source>
</evidence>
<organism evidence="4 5">
    <name type="scientific">Angiostrongylus cantonensis</name>
    <name type="common">Rat lungworm</name>
    <dbReference type="NCBI Taxonomy" id="6313"/>
    <lineage>
        <taxon>Eukaryota</taxon>
        <taxon>Metazoa</taxon>
        <taxon>Ecdysozoa</taxon>
        <taxon>Nematoda</taxon>
        <taxon>Chromadorea</taxon>
        <taxon>Rhabditida</taxon>
        <taxon>Rhabditina</taxon>
        <taxon>Rhabditomorpha</taxon>
        <taxon>Strongyloidea</taxon>
        <taxon>Metastrongylidae</taxon>
        <taxon>Angiostrongylus</taxon>
    </lineage>
</organism>
<dbReference type="InterPro" id="IPR026847">
    <property type="entry name" value="VPS13"/>
</dbReference>
<protein>
    <submittedName>
        <fullName evidence="5">VPS13_C domain-containing protein</fullName>
    </submittedName>
</protein>